<sequence>TSDPEKVLNCMEDFRLVFPVKVMSQDSGFGDVSSILFPYYLQDIPVSACHADSYQIYMAVEFSGDVPSSSFFSLLSELSQIDNCQSFTMRSLFTGHMILQGEDLCLYFMKTNQQILIFKNRSARPARSVG</sequence>
<dbReference type="EMBL" id="HACG01018505">
    <property type="protein sequence ID" value="CEK65370.1"/>
    <property type="molecule type" value="Transcribed_RNA"/>
</dbReference>
<gene>
    <name evidence="1" type="primary">ORF54820</name>
</gene>
<dbReference type="AlphaFoldDB" id="A0A0B6ZCA5"/>
<feature type="non-terminal residue" evidence="1">
    <location>
        <position position="1"/>
    </location>
</feature>
<evidence type="ECO:0000313" key="1">
    <source>
        <dbReference type="EMBL" id="CEK65370.1"/>
    </source>
</evidence>
<feature type="non-terminal residue" evidence="1">
    <location>
        <position position="130"/>
    </location>
</feature>
<name>A0A0B6ZCA5_9EUPU</name>
<organism evidence="1">
    <name type="scientific">Arion vulgaris</name>
    <dbReference type="NCBI Taxonomy" id="1028688"/>
    <lineage>
        <taxon>Eukaryota</taxon>
        <taxon>Metazoa</taxon>
        <taxon>Spiralia</taxon>
        <taxon>Lophotrochozoa</taxon>
        <taxon>Mollusca</taxon>
        <taxon>Gastropoda</taxon>
        <taxon>Heterobranchia</taxon>
        <taxon>Euthyneura</taxon>
        <taxon>Panpulmonata</taxon>
        <taxon>Eupulmonata</taxon>
        <taxon>Stylommatophora</taxon>
        <taxon>Helicina</taxon>
        <taxon>Arionoidea</taxon>
        <taxon>Arionidae</taxon>
        <taxon>Arion</taxon>
    </lineage>
</organism>
<accession>A0A0B6ZCA5</accession>
<reference evidence="1" key="1">
    <citation type="submission" date="2014-12" db="EMBL/GenBank/DDBJ databases">
        <title>Insight into the proteome of Arion vulgaris.</title>
        <authorList>
            <person name="Aradska J."/>
            <person name="Bulat T."/>
            <person name="Smidak R."/>
            <person name="Sarate P."/>
            <person name="Gangsoo J."/>
            <person name="Sialana F."/>
            <person name="Bilban M."/>
            <person name="Lubec G."/>
        </authorList>
    </citation>
    <scope>NUCLEOTIDE SEQUENCE</scope>
    <source>
        <tissue evidence="1">Skin</tissue>
    </source>
</reference>
<protein>
    <submittedName>
        <fullName evidence="1">Uncharacterized protein</fullName>
    </submittedName>
</protein>
<proteinExistence type="predicted"/>